<proteinExistence type="predicted"/>
<evidence type="ECO:0000313" key="1">
    <source>
        <dbReference type="EMBL" id="PKS04953.1"/>
    </source>
</evidence>
<protein>
    <submittedName>
        <fullName evidence="1">Uncharacterized protein</fullName>
    </submittedName>
</protein>
<organism evidence="1 2">
    <name type="scientific">Lomentospora prolificans</name>
    <dbReference type="NCBI Taxonomy" id="41688"/>
    <lineage>
        <taxon>Eukaryota</taxon>
        <taxon>Fungi</taxon>
        <taxon>Dikarya</taxon>
        <taxon>Ascomycota</taxon>
        <taxon>Pezizomycotina</taxon>
        <taxon>Sordariomycetes</taxon>
        <taxon>Hypocreomycetidae</taxon>
        <taxon>Microascales</taxon>
        <taxon>Microascaceae</taxon>
        <taxon>Lomentospora</taxon>
    </lineage>
</organism>
<comment type="caution">
    <text evidence="1">The sequence shown here is derived from an EMBL/GenBank/DDBJ whole genome shotgun (WGS) entry which is preliminary data.</text>
</comment>
<dbReference type="EMBL" id="NLAX01001623">
    <property type="protein sequence ID" value="PKS04953.1"/>
    <property type="molecule type" value="Genomic_DNA"/>
</dbReference>
<evidence type="ECO:0000313" key="2">
    <source>
        <dbReference type="Proteomes" id="UP000233524"/>
    </source>
</evidence>
<gene>
    <name evidence="1" type="ORF">jhhlp_008319</name>
</gene>
<accession>A0A2N3MXQ2</accession>
<dbReference type="OrthoDB" id="4111142at2759"/>
<reference evidence="1 2" key="1">
    <citation type="journal article" date="2017" name="G3 (Bethesda)">
        <title>First Draft Genome Sequence of the Pathogenic Fungus Lomentospora prolificans (Formerly Scedosporium prolificans).</title>
        <authorList>
            <person name="Luo R."/>
            <person name="Zimin A."/>
            <person name="Workman R."/>
            <person name="Fan Y."/>
            <person name="Pertea G."/>
            <person name="Grossman N."/>
            <person name="Wear M.P."/>
            <person name="Jia B."/>
            <person name="Miller H."/>
            <person name="Casadevall A."/>
            <person name="Timp W."/>
            <person name="Zhang S.X."/>
            <person name="Salzberg S.L."/>
        </authorList>
    </citation>
    <scope>NUCLEOTIDE SEQUENCE [LARGE SCALE GENOMIC DNA]</scope>
    <source>
        <strain evidence="1 2">JHH-5317</strain>
    </source>
</reference>
<dbReference type="InParanoid" id="A0A2N3MXQ2"/>
<sequence>MRAATVDQALLKLSQIQAERGREAESKDCRERALALRDEIEADVQGAPVEEGDFSKLYPWMLW</sequence>
<dbReference type="AlphaFoldDB" id="A0A2N3MXQ2"/>
<name>A0A2N3MXQ2_9PEZI</name>
<dbReference type="Proteomes" id="UP000233524">
    <property type="component" value="Unassembled WGS sequence"/>
</dbReference>
<keyword evidence="2" id="KW-1185">Reference proteome</keyword>
<dbReference type="VEuPathDB" id="FungiDB:jhhlp_008319"/>